<comment type="caution">
    <text evidence="2">The sequence shown here is derived from an EMBL/GenBank/DDBJ whole genome shotgun (WGS) entry which is preliminary data.</text>
</comment>
<gene>
    <name evidence="2" type="ORF">DCAF_LOCUS11543</name>
</gene>
<dbReference type="SUPFAM" id="SSF52058">
    <property type="entry name" value="L domain-like"/>
    <property type="match status" value="1"/>
</dbReference>
<dbReference type="EMBL" id="CAWUPB010000994">
    <property type="protein sequence ID" value="CAK7336534.1"/>
    <property type="molecule type" value="Genomic_DNA"/>
</dbReference>
<protein>
    <submittedName>
        <fullName evidence="2">Uncharacterized protein</fullName>
    </submittedName>
</protein>
<dbReference type="GO" id="GO:0006952">
    <property type="term" value="P:defense response"/>
    <property type="evidence" value="ECO:0007669"/>
    <property type="project" value="UniProtKB-KW"/>
</dbReference>
<dbReference type="Gene3D" id="3.80.10.10">
    <property type="entry name" value="Ribonuclease Inhibitor"/>
    <property type="match status" value="2"/>
</dbReference>
<dbReference type="PANTHER" id="PTHR36766">
    <property type="entry name" value="PLANT BROAD-SPECTRUM MILDEW RESISTANCE PROTEIN RPW8"/>
    <property type="match status" value="1"/>
</dbReference>
<sequence length="374" mass="41621">MLLVSIAGVPNLTTIYIYDHPRLISTKVSSTGMLSLIVTKDSLLIGMEQMVGLSTSLEEIAISECDSLDCFQLDLFPKIERLDVANCLSLESVCTREEPLADFTSLRYLSITDCPAFFTFPDGGLAAPNLTSLELRGCINLISLPESMHSLLPSFENLKLVSLSELDSFPRSGLPSKLKSLCINCCSKLIDSRMLWDLQSLPSLSTFSIEDYEDMESFPEEAVLLPSTLTSLAIRSLWNLKSLNYKGFQHLTSLRELKIKNCYFLRSLPEEGLPSSLSSLQIRAVKLKHIIIGSLVNHAAVVVKKELDLMCYDLLYDMLSSLIGLQRHTLQRAIVCSLQNGNCLICERFTAKTLVRYAISSYPDITSLVNGSFY</sequence>
<keyword evidence="3" id="KW-1185">Reference proteome</keyword>
<dbReference type="InterPro" id="IPR032675">
    <property type="entry name" value="LRR_dom_sf"/>
</dbReference>
<evidence type="ECO:0000313" key="2">
    <source>
        <dbReference type="EMBL" id="CAK7336534.1"/>
    </source>
</evidence>
<organism evidence="2 3">
    <name type="scientific">Dovyalis caffra</name>
    <dbReference type="NCBI Taxonomy" id="77055"/>
    <lineage>
        <taxon>Eukaryota</taxon>
        <taxon>Viridiplantae</taxon>
        <taxon>Streptophyta</taxon>
        <taxon>Embryophyta</taxon>
        <taxon>Tracheophyta</taxon>
        <taxon>Spermatophyta</taxon>
        <taxon>Magnoliopsida</taxon>
        <taxon>eudicotyledons</taxon>
        <taxon>Gunneridae</taxon>
        <taxon>Pentapetalae</taxon>
        <taxon>rosids</taxon>
        <taxon>fabids</taxon>
        <taxon>Malpighiales</taxon>
        <taxon>Salicaceae</taxon>
        <taxon>Flacourtieae</taxon>
        <taxon>Dovyalis</taxon>
    </lineage>
</organism>
<keyword evidence="1" id="KW-0611">Plant defense</keyword>
<accession>A0AAV1RMR6</accession>
<reference evidence="2 3" key="1">
    <citation type="submission" date="2024-01" db="EMBL/GenBank/DDBJ databases">
        <authorList>
            <person name="Waweru B."/>
        </authorList>
    </citation>
    <scope>NUCLEOTIDE SEQUENCE [LARGE SCALE GENOMIC DNA]</scope>
</reference>
<dbReference type="PANTHER" id="PTHR36766:SF40">
    <property type="entry name" value="DISEASE RESISTANCE PROTEIN RGA3"/>
    <property type="match status" value="1"/>
</dbReference>
<proteinExistence type="predicted"/>
<evidence type="ECO:0000313" key="3">
    <source>
        <dbReference type="Proteomes" id="UP001314170"/>
    </source>
</evidence>
<dbReference type="AlphaFoldDB" id="A0AAV1RMR6"/>
<evidence type="ECO:0000256" key="1">
    <source>
        <dbReference type="ARBA" id="ARBA00022821"/>
    </source>
</evidence>
<dbReference type="Proteomes" id="UP001314170">
    <property type="component" value="Unassembled WGS sequence"/>
</dbReference>
<name>A0AAV1RMR6_9ROSI</name>